<accession>A0A835CD31</accession>
<sequence>MLFDRRSCSSFFSSTSSLQTLLKSGFSPTLNSINRFILFLFRVQKFDLIVHFFSQLNSNKIEGNHRTQSIFTWALLKSHKFEEAEQFMKTHTIRSTKFPVNRMWDTLIQGLSITQEDPERAFVVLQDCLRNRDVVPSSYTFCSIIHKLSFQGNMGKAIEVLELMADDKVKYPFDNFVCSSVISGFCKIGKPELALGFFENAAISGALQPNIVTYTALVSALCKLGRVDEVCDLVCRMEKEGVALDVVFYSEWVCGYIEEKFLVEVLRKMREMVDRGIVHDTISYTILIDGFSKLGDVEKAISFLAKMLKDGHEPNKVTYTAIMSAYCKKGKLEEALTVFKSIQDLRIEVDEFMFATLIDGFSQRGDFDHVYHLFDEMEKKGISPSVVTYNTVINGLCKFGRTSEADEFSKSVSADVITYSTLLHGYAEEESIPGIMQTKKRLEEAQITMDVVMCNVLIKALFMVGAFEDIYALYRGMPEMDLVADSITFCTMIDGYSKVGRIDEALEIFDDFRKTSISSPACYNSIINGLCRKGMVEMATEAFVELDDKGLVLDNGIYKMLMQSIFKEKGAKEALDLVYRMEALGPDKYTTICNDSIWLLCKKGFVEDAYHLFIMMRKKGSTVTSKSYLSILRRHFSDRKTEQSLPILNSFIKEYGLVEPRVVKIIAQYLCLKDVDCAFWFLEKTMDNSSAVTFPVSVLKVLIKEGRALDAYKLVKEAQDNLPALDVVDYSAVVDGLCKSGYVNKALDLCIFAEKKGIILNIVSYNSIINGLCHEGRLIEAFRLFDSLERIDLTPSEITYATLVYALCREGYLLDANYVFKKMLLKGFEPKLQVYNSLLDGISKIGQLDEVFKLLNDMETKFIEPDCFTVSAVINCYCQKGDLEGALAFFCKFKSKDILPDFLGFLYLIRGLCAKGRMEEARSILREMLQFKPVAELINIVDSEVETESISDFLVFLCEQGRIQEAMTVLNEIASMLYPVRRLSKSSQLTHKQQKNYEWKEFGSDFKNYEWKEFGSDLDVKSCDAGDVSNVSTNKGSYVTRFRLHDFDFYYSGIVALCSKGEMQKARELVKEMLSDLTKGS</sequence>
<feature type="repeat" description="PPR" evidence="3">
    <location>
        <begin position="174"/>
        <end position="209"/>
    </location>
</feature>
<feature type="repeat" description="PPR" evidence="3">
    <location>
        <begin position="866"/>
        <end position="900"/>
    </location>
</feature>
<dbReference type="SUPFAM" id="SSF81901">
    <property type="entry name" value="HCP-like"/>
    <property type="match status" value="1"/>
</dbReference>
<organism evidence="4 5">
    <name type="scientific">Senna tora</name>
    <dbReference type="NCBI Taxonomy" id="362788"/>
    <lineage>
        <taxon>Eukaryota</taxon>
        <taxon>Viridiplantae</taxon>
        <taxon>Streptophyta</taxon>
        <taxon>Embryophyta</taxon>
        <taxon>Tracheophyta</taxon>
        <taxon>Spermatophyta</taxon>
        <taxon>Magnoliopsida</taxon>
        <taxon>eudicotyledons</taxon>
        <taxon>Gunneridae</taxon>
        <taxon>Pentapetalae</taxon>
        <taxon>rosids</taxon>
        <taxon>fabids</taxon>
        <taxon>Fabales</taxon>
        <taxon>Fabaceae</taxon>
        <taxon>Caesalpinioideae</taxon>
        <taxon>Cassia clade</taxon>
        <taxon>Senna</taxon>
    </lineage>
</organism>
<evidence type="ECO:0000256" key="3">
    <source>
        <dbReference type="PROSITE-ProRule" id="PRU00708"/>
    </source>
</evidence>
<dbReference type="PANTHER" id="PTHR47932:SF12">
    <property type="entry name" value="PENTACOTRIPEPTIDE-REPEAT REGION OF PRORP DOMAIN-CONTAINING PROTEIN"/>
    <property type="match status" value="1"/>
</dbReference>
<name>A0A835CD31_9FABA</name>
<feature type="repeat" description="PPR" evidence="3">
    <location>
        <begin position="761"/>
        <end position="795"/>
    </location>
</feature>
<feature type="repeat" description="PPR" evidence="3">
    <location>
        <begin position="385"/>
        <end position="415"/>
    </location>
</feature>
<feature type="repeat" description="PPR" evidence="3">
    <location>
        <begin position="901"/>
        <end position="935"/>
    </location>
</feature>
<reference evidence="4" key="1">
    <citation type="submission" date="2020-09" db="EMBL/GenBank/DDBJ databases">
        <title>Genome-Enabled Discovery of Anthraquinone Biosynthesis in Senna tora.</title>
        <authorList>
            <person name="Kang S.-H."/>
            <person name="Pandey R.P."/>
            <person name="Lee C.-M."/>
            <person name="Sim J.-S."/>
            <person name="Jeong J.-T."/>
            <person name="Choi B.-S."/>
            <person name="Jung M."/>
            <person name="Ginzburg D."/>
            <person name="Zhao K."/>
            <person name="Won S.Y."/>
            <person name="Oh T.-J."/>
            <person name="Yu Y."/>
            <person name="Kim N.-H."/>
            <person name="Lee O.R."/>
            <person name="Lee T.-H."/>
            <person name="Bashyal P."/>
            <person name="Kim T.-S."/>
            <person name="Lee W.-H."/>
            <person name="Kawkins C."/>
            <person name="Kim C.-K."/>
            <person name="Kim J.S."/>
            <person name="Ahn B.O."/>
            <person name="Rhee S.Y."/>
            <person name="Sohng J.K."/>
        </authorList>
    </citation>
    <scope>NUCLEOTIDE SEQUENCE</scope>
    <source>
        <tissue evidence="4">Leaf</tissue>
    </source>
</reference>
<dbReference type="PROSITE" id="PS51375">
    <property type="entry name" value="PPR"/>
    <property type="match status" value="13"/>
</dbReference>
<evidence type="ECO:0000313" key="5">
    <source>
        <dbReference type="Proteomes" id="UP000634136"/>
    </source>
</evidence>
<dbReference type="OrthoDB" id="185373at2759"/>
<dbReference type="InterPro" id="IPR002885">
    <property type="entry name" value="PPR_rpt"/>
</dbReference>
<evidence type="ECO:0000313" key="4">
    <source>
        <dbReference type="EMBL" id="KAF7838004.1"/>
    </source>
</evidence>
<proteinExistence type="inferred from homology"/>
<feature type="repeat" description="PPR" evidence="3">
    <location>
        <begin position="831"/>
        <end position="865"/>
    </location>
</feature>
<feature type="repeat" description="PPR" evidence="3">
    <location>
        <begin position="485"/>
        <end position="519"/>
    </location>
</feature>
<gene>
    <name evidence="4" type="ORF">G2W53_006486</name>
</gene>
<dbReference type="Pfam" id="PF13041">
    <property type="entry name" value="PPR_2"/>
    <property type="match status" value="6"/>
</dbReference>
<dbReference type="Proteomes" id="UP000634136">
    <property type="component" value="Unassembled WGS sequence"/>
</dbReference>
<comment type="similarity">
    <text evidence="1">Belongs to the PPR family. P subfamily.</text>
</comment>
<feature type="repeat" description="PPR" evidence="3">
    <location>
        <begin position="350"/>
        <end position="384"/>
    </location>
</feature>
<keyword evidence="2" id="KW-0677">Repeat</keyword>
<dbReference type="GO" id="GO:0003729">
    <property type="term" value="F:mRNA binding"/>
    <property type="evidence" value="ECO:0007669"/>
    <property type="project" value="TreeGrafter"/>
</dbReference>
<feature type="repeat" description="PPR" evidence="3">
    <location>
        <begin position="210"/>
        <end position="244"/>
    </location>
</feature>
<dbReference type="NCBIfam" id="TIGR00756">
    <property type="entry name" value="PPR"/>
    <property type="match status" value="12"/>
</dbReference>
<dbReference type="InterPro" id="IPR011990">
    <property type="entry name" value="TPR-like_helical_dom_sf"/>
</dbReference>
<dbReference type="AlphaFoldDB" id="A0A835CD31"/>
<dbReference type="PANTHER" id="PTHR47932">
    <property type="entry name" value="ATPASE EXPRESSION PROTEIN 3"/>
    <property type="match status" value="1"/>
</dbReference>
<feature type="repeat" description="PPR" evidence="3">
    <location>
        <begin position="796"/>
        <end position="830"/>
    </location>
</feature>
<keyword evidence="5" id="KW-1185">Reference proteome</keyword>
<comment type="caution">
    <text evidence="4">The sequence shown here is derived from an EMBL/GenBank/DDBJ whole genome shotgun (WGS) entry which is preliminary data.</text>
</comment>
<dbReference type="Pfam" id="PF01535">
    <property type="entry name" value="PPR"/>
    <property type="match status" value="7"/>
</dbReference>
<evidence type="ECO:0000256" key="2">
    <source>
        <dbReference type="ARBA" id="ARBA00022737"/>
    </source>
</evidence>
<feature type="repeat" description="PPR" evidence="3">
    <location>
        <begin position="726"/>
        <end position="760"/>
    </location>
</feature>
<protein>
    <submittedName>
        <fullName evidence="4">Pentatricopeptide repeat-containing protein</fullName>
    </submittedName>
</protein>
<dbReference type="Gene3D" id="1.25.40.10">
    <property type="entry name" value="Tetratricopeptide repeat domain"/>
    <property type="match status" value="8"/>
</dbReference>
<evidence type="ECO:0000256" key="1">
    <source>
        <dbReference type="ARBA" id="ARBA00007626"/>
    </source>
</evidence>
<feature type="repeat" description="PPR" evidence="3">
    <location>
        <begin position="315"/>
        <end position="349"/>
    </location>
</feature>
<dbReference type="EMBL" id="JAAIUW010000003">
    <property type="protein sequence ID" value="KAF7838004.1"/>
    <property type="molecule type" value="Genomic_DNA"/>
</dbReference>
<feature type="repeat" description="PPR" evidence="3">
    <location>
        <begin position="280"/>
        <end position="314"/>
    </location>
</feature>